<dbReference type="InterPro" id="IPR008638">
    <property type="entry name" value="FhaB/CdiA-like_TPS"/>
</dbReference>
<dbReference type="KEGG" id="mpau:ZMTM_00270"/>
<dbReference type="Gene3D" id="2.160.20.10">
    <property type="entry name" value="Single-stranded right-handed beta-helix, Pectin lyase-like"/>
    <property type="match status" value="1"/>
</dbReference>
<dbReference type="InterPro" id="IPR025157">
    <property type="entry name" value="Hemagglutinin_rpt"/>
</dbReference>
<dbReference type="RefSeq" id="WP_221764352.1">
    <property type="nucleotide sequence ID" value="NZ_AP024110.1"/>
</dbReference>
<keyword evidence="3" id="KW-1185">Reference proteome</keyword>
<dbReference type="NCBIfam" id="TIGR01901">
    <property type="entry name" value="adhes_NPXG"/>
    <property type="match status" value="1"/>
</dbReference>
<dbReference type="InterPro" id="IPR012334">
    <property type="entry name" value="Pectin_lyas_fold"/>
</dbReference>
<dbReference type="SUPFAM" id="SSF51126">
    <property type="entry name" value="Pectin lyase-like"/>
    <property type="match status" value="1"/>
</dbReference>
<dbReference type="Proteomes" id="UP000826722">
    <property type="component" value="Chromosome"/>
</dbReference>
<protein>
    <recommendedName>
        <fullName evidence="1">Filamentous haemagglutinin FhaB/tRNA nuclease CdiA-like TPS domain-containing protein</fullName>
    </recommendedName>
</protein>
<dbReference type="InterPro" id="IPR010069">
    <property type="entry name" value="CdiA_FHA1_rpt"/>
</dbReference>
<reference evidence="2" key="1">
    <citation type="journal article" date="2021" name="Arch. Microbiol.">
        <title>Methyloradius palustris gen. nov., sp. nov., a methanol-oxidizing bacterium isolated from snow.</title>
        <authorList>
            <person name="Miyadera T."/>
            <person name="Kojima H."/>
            <person name="Fukui M."/>
        </authorList>
    </citation>
    <scope>NUCLEOTIDE SEQUENCE</scope>
    <source>
        <strain evidence="2">Zm11</strain>
    </source>
</reference>
<feature type="domain" description="Filamentous haemagglutinin FhaB/tRNA nuclease CdiA-like TPS" evidence="1">
    <location>
        <begin position="58"/>
        <end position="178"/>
    </location>
</feature>
<organism evidence="2 3">
    <name type="scientific">Methyloradius palustris</name>
    <dbReference type="NCBI Taxonomy" id="2778876"/>
    <lineage>
        <taxon>Bacteria</taxon>
        <taxon>Pseudomonadati</taxon>
        <taxon>Pseudomonadota</taxon>
        <taxon>Betaproteobacteria</taxon>
        <taxon>Nitrosomonadales</taxon>
        <taxon>Methylophilaceae</taxon>
        <taxon>Methyloradius</taxon>
    </lineage>
</organism>
<gene>
    <name evidence="2" type="ORF">ZMTM_00270</name>
</gene>
<proteinExistence type="predicted"/>
<dbReference type="NCBIfam" id="TIGR01731">
    <property type="entry name" value="fil_hemag_20aa"/>
    <property type="match status" value="4"/>
</dbReference>
<dbReference type="SMART" id="SM00912">
    <property type="entry name" value="Haemagg_act"/>
    <property type="match status" value="1"/>
</dbReference>
<dbReference type="Pfam" id="PF05860">
    <property type="entry name" value="TPS"/>
    <property type="match status" value="1"/>
</dbReference>
<dbReference type="Pfam" id="PF13332">
    <property type="entry name" value="Fil_haemagg_2"/>
    <property type="match status" value="2"/>
</dbReference>
<evidence type="ECO:0000313" key="2">
    <source>
        <dbReference type="EMBL" id="BCM23768.1"/>
    </source>
</evidence>
<dbReference type="GO" id="GO:0003824">
    <property type="term" value="F:catalytic activity"/>
    <property type="evidence" value="ECO:0007669"/>
    <property type="project" value="UniProtKB-ARBA"/>
</dbReference>
<evidence type="ECO:0000313" key="3">
    <source>
        <dbReference type="Proteomes" id="UP000826722"/>
    </source>
</evidence>
<evidence type="ECO:0000259" key="1">
    <source>
        <dbReference type="SMART" id="SM00912"/>
    </source>
</evidence>
<name>A0A8D5G084_9PROT</name>
<accession>A0A8D5G084</accession>
<dbReference type="InterPro" id="IPR011050">
    <property type="entry name" value="Pectin_lyase_fold/virulence"/>
</dbReference>
<sequence length="2031" mass="209267">MNKKFERNVSMTATLRPLTFSILLAIGAVGVISGVDAAGIVADGSAPSNQQPVVLNAANGVPQVNIQTPSAAGVSRNIYTQFDVQQQGVILNNSRTDVQTQLGGYVQANPYLAAGTARVILNEVNSSNPSLLQGYIEVAGSRAQVVIANPAGVTCDGCGFINANRATLTTGTPILNGGSLDGYRVQRGTVSIIGNGMDASQTDYTDIIARAVQVNASIYANDLRVTAGSNQVNTANTTGTPIAGTGITPTLAIDVAQLGGMYAGKIQLIGTEAGVGVTNAGQIGASAGNVVVNVNGLLTNTGTISSTGNNTLQADSITNTNGSITAGQLLGINANGLTGDGNLLSNGDISVQLSSDFASTGQLLANGNLSFTTTGNFINQSDLLAGSILTITAANIDNTAGREISGANTHLTASNTLTNRGLIDGSDTFINATTLNNIGTGSIFGDHVALQATTLTNDVETVNSTTTAAVIAARTSLDIGATTLNNREHSLIFSSGDMTIGGSLDANHLAAASATTVNNNSATINALGALNLSADQVNNTNEHFSTQVVNLSTSFYQLWQSASPIHDPDWLHSMGTLWTASQVTILPRASYEVDLLSSADGVTDHFIRYDINETISETQVLSSDPGQILAGGNMLITANNVLNDKSQIITGGSLTGNIGTLNNTTVAGQHIITDSGLARNYFRIPEDGRDSQGLTTSAYNPAPTVQSINLTPTAYEQNTTPSGSVATIGTLNTTLPNSGLFQPNPNPTANYLVETNPRFANYRTWLSSDYLLQQLSFDPATTQKRIGDGFYEQSLVRDQVAQLTGRRFLDGYASDEAEYQGLLSNAVTVAKAWNLVPGVALSPAQVAQLTSDIVWLVQKTVTLPDGTTTQALVPRLYVSVQPGDLNGSGALISGNTTNLNIGGNLNNSGSIAGRTVLALNAVNVNNLGGNITATDVNVNATNDINNIGGTISGKDSLSATAGRDLNVESTTSTQTNSQGYTTNINRVAGIYVSNADAVLIATAGRDVNLNAVQISNSGANTNGTGGTLIQASNNLNIGTVTTGNQETIVWDSKNHISQGGTAEVGSNIQTKGDVTLMAAQDLNAKAATVTSDNGNITALAGNKVNLTSGQSTQNLDASFQTKRHGFLSSKTITTHDVINKTNSEGTTLSGDTVTVLAGYSADQNGQLQQTTGSGNITIEGSNVVSTNGTTVNGTGSITVTTAQNTDNETHLRDTKKSGLLGGGGGIGFTIGSQQLINTGTSQTTTNTASTVGSTAGDVNINTGKVYTQSGSDVLAPQGNINISAQSVEINAAQNTSVVSEETKFKQSGLSVSLGSGGLNSLQTLAKTTQGSFKSEPTQNKVLNALQTYANTASLVEDGAAVTEAIKAGDIGSAASASGIKLSVSIGSSSMQSSTTSSLVSNQGSAIKSGGNVTIQATESDLNVIGSKLSAGKNLTLEAKDNINLEASADTESIDSNNKSSSTSIGLSMGIGKGGAGLSLDLAASRGKGQANSNSIIFNNTKISAGDTLSLKSGEDTNLLGANASANKVKVEVAGDLNLQSLQDTSTSKAKQSNTGVSASIPLTGAGSVSGSISMNKQNSNSSYASVYEQTGIAAGEAGFDIKVKGNTDLKGALIDSAAASDKNQLVTGLLTVSNIQNQMSAEASTSGITVGTDMFTGKYAATKGIAGNLMDNGEAEIQDQSITRSAIAPADITITDEAKQLAVTGKTAEETIATLDRDTTDTNRVLAKPDVEALQNQAQQEQVDKQLLLTTITTFTDEAFKKSFLTKAKMYEIARDEKTGKVITDENGNPVTRELNDEEKLSLKANGGNKRLNVFTNGIFNDETSAANYSVQITEAPVGEKVYLVYFPDANNFFSELMIAAYQKNLEGTTLGLTNATQEIVNLSQQYGSEGLNLVGHSRGGMTIGNALEALENMGNNQNILSGTNIKLVGSAYSAQDAANSLSDLSGGAQTSVQLQNHVDDFVGRLIGGNPTTYGNTPTGSSMIQEWIHIFGASPTTHSCYGAASSACNDKYGVPITINIPSKDSTDGVQK</sequence>
<dbReference type="EMBL" id="AP024110">
    <property type="protein sequence ID" value="BCM23768.1"/>
    <property type="molecule type" value="Genomic_DNA"/>
</dbReference>